<evidence type="ECO:0000256" key="16">
    <source>
        <dbReference type="ARBA" id="ARBA00048769"/>
    </source>
</evidence>
<evidence type="ECO:0000256" key="17">
    <source>
        <dbReference type="RuleBase" id="RU004419"/>
    </source>
</evidence>
<evidence type="ECO:0000256" key="2">
    <source>
        <dbReference type="ARBA" id="ARBA00010519"/>
    </source>
</evidence>
<feature type="transmembrane region" description="Helical" evidence="17">
    <location>
        <begin position="6"/>
        <end position="22"/>
    </location>
</feature>
<dbReference type="GO" id="GO:0098803">
    <property type="term" value="C:respiratory chain complex"/>
    <property type="evidence" value="ECO:0007669"/>
    <property type="project" value="UniProtKB-ARBA"/>
</dbReference>
<dbReference type="InterPro" id="IPR001133">
    <property type="entry name" value="NADH_UbQ_OxRdtase_chain4L/K"/>
</dbReference>
<dbReference type="GO" id="GO:0042773">
    <property type="term" value="P:ATP synthesis coupled electron transport"/>
    <property type="evidence" value="ECO:0007669"/>
    <property type="project" value="UniProtKB-UniRule"/>
</dbReference>
<dbReference type="GO" id="GO:0030964">
    <property type="term" value="C:NADH dehydrogenase complex"/>
    <property type="evidence" value="ECO:0007669"/>
    <property type="project" value="TreeGrafter"/>
</dbReference>
<dbReference type="FunFam" id="1.10.287.3510:FF:000002">
    <property type="entry name" value="NADH-ubiquinone oxidoreductase chain 4L"/>
    <property type="match status" value="1"/>
</dbReference>
<evidence type="ECO:0000256" key="4">
    <source>
        <dbReference type="ARBA" id="ARBA00016612"/>
    </source>
</evidence>
<accession>A0A023HS69</accession>
<feature type="transmembrane region" description="Helical" evidence="17">
    <location>
        <begin position="29"/>
        <end position="49"/>
    </location>
</feature>
<comment type="catalytic activity">
    <reaction evidence="16">
        <text>a ubiquinone + NADH + 5 H(+)(in) = a ubiquinol + NAD(+) + 4 H(+)(out)</text>
        <dbReference type="Rhea" id="RHEA:29091"/>
        <dbReference type="Rhea" id="RHEA-COMP:9565"/>
        <dbReference type="Rhea" id="RHEA-COMP:9566"/>
        <dbReference type="ChEBI" id="CHEBI:15378"/>
        <dbReference type="ChEBI" id="CHEBI:16389"/>
        <dbReference type="ChEBI" id="CHEBI:17976"/>
        <dbReference type="ChEBI" id="CHEBI:57540"/>
        <dbReference type="ChEBI" id="CHEBI:57945"/>
        <dbReference type="EC" id="7.1.1.2"/>
    </reaction>
    <physiologicalReaction direction="left-to-right" evidence="16">
        <dbReference type="Rhea" id="RHEA:29092"/>
    </physiologicalReaction>
</comment>
<proteinExistence type="inferred from homology"/>
<evidence type="ECO:0000256" key="8">
    <source>
        <dbReference type="ARBA" id="ARBA00022967"/>
    </source>
</evidence>
<dbReference type="EC" id="7.1.1.2" evidence="3 17"/>
<evidence type="ECO:0000256" key="5">
    <source>
        <dbReference type="ARBA" id="ARBA00022448"/>
    </source>
</evidence>
<evidence type="ECO:0000256" key="12">
    <source>
        <dbReference type="ARBA" id="ARBA00023075"/>
    </source>
</evidence>
<keyword evidence="12 17" id="KW-0830">Ubiquinone</keyword>
<dbReference type="Gene3D" id="1.10.287.3510">
    <property type="match status" value="1"/>
</dbReference>
<dbReference type="EMBL" id="KC967217">
    <property type="protein sequence ID" value="AGQ45999.1"/>
    <property type="molecule type" value="Genomic_DNA"/>
</dbReference>
<evidence type="ECO:0000256" key="13">
    <source>
        <dbReference type="ARBA" id="ARBA00023128"/>
    </source>
</evidence>
<dbReference type="GO" id="GO:0016651">
    <property type="term" value="F:oxidoreductase activity, acting on NAD(P)H"/>
    <property type="evidence" value="ECO:0007669"/>
    <property type="project" value="InterPro"/>
</dbReference>
<evidence type="ECO:0000256" key="14">
    <source>
        <dbReference type="ARBA" id="ARBA00023136"/>
    </source>
</evidence>
<evidence type="ECO:0000256" key="11">
    <source>
        <dbReference type="ARBA" id="ARBA00023027"/>
    </source>
</evidence>
<comment type="function">
    <text evidence="15">Core subunit of the mitochondrial membrane respiratory chain NADH dehydrogenase (Complex I) which catalyzes electron transfer from NADH through the respiratory chain, using ubiquinone as an electron acceptor. Part of the enzyme membrane arm which is embedded in the lipid bilayer and involved in proton translocation.</text>
</comment>
<evidence type="ECO:0000256" key="10">
    <source>
        <dbReference type="ARBA" id="ARBA00022989"/>
    </source>
</evidence>
<keyword evidence="8 17" id="KW-1278">Translocase</keyword>
<protein>
    <recommendedName>
        <fullName evidence="4 17">NADH-ubiquinone oxidoreductase chain 4L</fullName>
        <ecNumber evidence="3 17">7.1.1.2</ecNumber>
    </recommendedName>
</protein>
<dbReference type="PANTHER" id="PTHR11434:SF0">
    <property type="entry name" value="NADH-UBIQUINONE OXIDOREDUCTASE CHAIN 4L"/>
    <property type="match status" value="1"/>
</dbReference>
<keyword evidence="17" id="KW-0999">Mitochondrion inner membrane</keyword>
<gene>
    <name evidence="18" type="primary">ND4L</name>
</gene>
<evidence type="ECO:0000313" key="18">
    <source>
        <dbReference type="EMBL" id="AGQ45999.1"/>
    </source>
</evidence>
<sequence>MTPVHFSFSSAFILGLMGLAFHRTHLLSALLCLEGMMLSLFIALALWTLQFESTSFSTAPMLLLAFSACEASTGLALLVATTRTHGTDRLQNLNLLQC</sequence>
<dbReference type="InterPro" id="IPR039428">
    <property type="entry name" value="NUOK/Mnh_C1-like"/>
</dbReference>
<geneLocation type="mitochondrion" evidence="18"/>
<dbReference type="PANTHER" id="PTHR11434">
    <property type="entry name" value="NADH-UBIQUINONE OXIDOREDUCTASE SUBUNIT ND4L"/>
    <property type="match status" value="1"/>
</dbReference>
<reference evidence="18" key="1">
    <citation type="journal article" date="2014" name="Mitochondrial DNA">
        <title>Complete mitochondrial genome of Rhynchocypris cf. lagowskii (Cypriniformes: Cyprinidae).</title>
        <authorList>
            <person name="Xu W."/>
            <person name="Chen A."/>
            <person name="Xia R."/>
            <person name="Fu C."/>
        </authorList>
    </citation>
    <scope>NUCLEOTIDE SEQUENCE</scope>
</reference>
<name>A0A023HS69_9TELE</name>
<keyword evidence="5 17" id="KW-0813">Transport</keyword>
<evidence type="ECO:0000256" key="9">
    <source>
        <dbReference type="ARBA" id="ARBA00022982"/>
    </source>
</evidence>
<keyword evidence="11 17" id="KW-0520">NAD</keyword>
<dbReference type="GO" id="GO:1902495">
    <property type="term" value="C:transmembrane transporter complex"/>
    <property type="evidence" value="ECO:0007669"/>
    <property type="project" value="UniProtKB-ARBA"/>
</dbReference>
<dbReference type="GO" id="GO:0008137">
    <property type="term" value="F:NADH dehydrogenase (ubiquinone) activity"/>
    <property type="evidence" value="ECO:0007669"/>
    <property type="project" value="UniProtKB-EC"/>
</dbReference>
<dbReference type="Pfam" id="PF00420">
    <property type="entry name" value="Oxidored_q2"/>
    <property type="match status" value="1"/>
</dbReference>
<dbReference type="GO" id="GO:0005743">
    <property type="term" value="C:mitochondrial inner membrane"/>
    <property type="evidence" value="ECO:0007669"/>
    <property type="project" value="UniProtKB-SubCell"/>
</dbReference>
<evidence type="ECO:0000256" key="7">
    <source>
        <dbReference type="ARBA" id="ARBA00022692"/>
    </source>
</evidence>
<evidence type="ECO:0000256" key="3">
    <source>
        <dbReference type="ARBA" id="ARBA00012944"/>
    </source>
</evidence>
<keyword evidence="7 17" id="KW-0812">Transmembrane</keyword>
<organism evidence="18">
    <name type="scientific">Rhynchocypris cf. lagowskii CF-2013</name>
    <dbReference type="NCBI Taxonomy" id="1347769"/>
    <lineage>
        <taxon>Eukaryota</taxon>
        <taxon>Metazoa</taxon>
        <taxon>Chordata</taxon>
        <taxon>Craniata</taxon>
        <taxon>Vertebrata</taxon>
        <taxon>Euteleostomi</taxon>
        <taxon>Actinopterygii</taxon>
        <taxon>Neopterygii</taxon>
        <taxon>Teleostei</taxon>
        <taxon>Ostariophysi</taxon>
        <taxon>Cypriniformes</taxon>
        <taxon>Leuciscidae</taxon>
        <taxon>Pseudaspininae</taxon>
        <taxon>Rhynchocypris</taxon>
    </lineage>
</organism>
<keyword evidence="10 17" id="KW-1133">Transmembrane helix</keyword>
<comment type="similarity">
    <text evidence="2 17">Belongs to the complex I subunit 4L family.</text>
</comment>
<keyword evidence="13 17" id="KW-0496">Mitochondrion</keyword>
<evidence type="ECO:0000256" key="1">
    <source>
        <dbReference type="ARBA" id="ARBA00004225"/>
    </source>
</evidence>
<feature type="transmembrane region" description="Helical" evidence="17">
    <location>
        <begin position="61"/>
        <end position="80"/>
    </location>
</feature>
<dbReference type="AlphaFoldDB" id="A0A023HS69"/>
<keyword evidence="6 17" id="KW-0679">Respiratory chain</keyword>
<keyword evidence="9 17" id="KW-0249">Electron transport</keyword>
<keyword evidence="14 17" id="KW-0472">Membrane</keyword>
<comment type="subcellular location">
    <subcellularLocation>
        <location evidence="17">Mitochondrion inner membrane</location>
        <topology evidence="17">Multi-pass membrane protein</topology>
    </subcellularLocation>
    <subcellularLocation>
        <location evidence="1">Mitochondrion membrane</location>
        <topology evidence="1">Multi-pass membrane protein</topology>
    </subcellularLocation>
</comment>
<evidence type="ECO:0000256" key="15">
    <source>
        <dbReference type="ARBA" id="ARBA00043911"/>
    </source>
</evidence>
<evidence type="ECO:0000256" key="6">
    <source>
        <dbReference type="ARBA" id="ARBA00022660"/>
    </source>
</evidence>